<dbReference type="AlphaFoldDB" id="A0AAE1CGN0"/>
<dbReference type="EMBL" id="JAULSO010000001">
    <property type="protein sequence ID" value="KAK3693655.1"/>
    <property type="molecule type" value="Genomic_DNA"/>
</dbReference>
<reference evidence="2" key="1">
    <citation type="journal article" date="2023" name="Mol. Phylogenet. Evol.">
        <title>Genome-scale phylogeny and comparative genomics of the fungal order Sordariales.</title>
        <authorList>
            <person name="Hensen N."/>
            <person name="Bonometti L."/>
            <person name="Westerberg I."/>
            <person name="Brannstrom I.O."/>
            <person name="Guillou S."/>
            <person name="Cros-Aarteil S."/>
            <person name="Calhoun S."/>
            <person name="Haridas S."/>
            <person name="Kuo A."/>
            <person name="Mondo S."/>
            <person name="Pangilinan J."/>
            <person name="Riley R."/>
            <person name="LaButti K."/>
            <person name="Andreopoulos B."/>
            <person name="Lipzen A."/>
            <person name="Chen C."/>
            <person name="Yan M."/>
            <person name="Daum C."/>
            <person name="Ng V."/>
            <person name="Clum A."/>
            <person name="Steindorff A."/>
            <person name="Ohm R.A."/>
            <person name="Martin F."/>
            <person name="Silar P."/>
            <person name="Natvig D.O."/>
            <person name="Lalanne C."/>
            <person name="Gautier V."/>
            <person name="Ament-Velasquez S.L."/>
            <person name="Kruys A."/>
            <person name="Hutchinson M.I."/>
            <person name="Powell A.J."/>
            <person name="Barry K."/>
            <person name="Miller A.N."/>
            <person name="Grigoriev I.V."/>
            <person name="Debuchy R."/>
            <person name="Gladieux P."/>
            <person name="Hiltunen Thoren M."/>
            <person name="Johannesson H."/>
        </authorList>
    </citation>
    <scope>NUCLEOTIDE SEQUENCE</scope>
    <source>
        <strain evidence="2">CBS 314.62</strain>
    </source>
</reference>
<accession>A0AAE1CGN0</accession>
<keyword evidence="3" id="KW-1185">Reference proteome</keyword>
<gene>
    <name evidence="2" type="ORF">B0T22DRAFT_46460</name>
</gene>
<sequence length="180" mass="20200">MYHARLGLVPWLRCLASSLALPRSVAHVNCETKKTRQSLLRRAGPMDGWIELRSCSYSRKTQRFDLYECNTVCSCANPLAFVALQLCSFGREPGPFRSAQRCRGGLGLKESINLSHSSRLIAFQVPFEVPGCVCSVPLCPSFNVNRKRSTPPSPPSRAYRCRRLIKKHPGPPDRRILDLS</sequence>
<feature type="chain" id="PRO_5042184999" description="Secreted protein" evidence="1">
    <location>
        <begin position="27"/>
        <end position="180"/>
    </location>
</feature>
<dbReference type="Proteomes" id="UP001270362">
    <property type="component" value="Unassembled WGS sequence"/>
</dbReference>
<evidence type="ECO:0000313" key="2">
    <source>
        <dbReference type="EMBL" id="KAK3693655.1"/>
    </source>
</evidence>
<keyword evidence="1" id="KW-0732">Signal</keyword>
<evidence type="ECO:0000313" key="3">
    <source>
        <dbReference type="Proteomes" id="UP001270362"/>
    </source>
</evidence>
<evidence type="ECO:0000256" key="1">
    <source>
        <dbReference type="SAM" id="SignalP"/>
    </source>
</evidence>
<protein>
    <recommendedName>
        <fullName evidence="4">Secreted protein</fullName>
    </recommendedName>
</protein>
<feature type="signal peptide" evidence="1">
    <location>
        <begin position="1"/>
        <end position="26"/>
    </location>
</feature>
<proteinExistence type="predicted"/>
<evidence type="ECO:0008006" key="4">
    <source>
        <dbReference type="Google" id="ProtNLM"/>
    </source>
</evidence>
<comment type="caution">
    <text evidence="2">The sequence shown here is derived from an EMBL/GenBank/DDBJ whole genome shotgun (WGS) entry which is preliminary data.</text>
</comment>
<organism evidence="2 3">
    <name type="scientific">Podospora appendiculata</name>
    <dbReference type="NCBI Taxonomy" id="314037"/>
    <lineage>
        <taxon>Eukaryota</taxon>
        <taxon>Fungi</taxon>
        <taxon>Dikarya</taxon>
        <taxon>Ascomycota</taxon>
        <taxon>Pezizomycotina</taxon>
        <taxon>Sordariomycetes</taxon>
        <taxon>Sordariomycetidae</taxon>
        <taxon>Sordariales</taxon>
        <taxon>Podosporaceae</taxon>
        <taxon>Podospora</taxon>
    </lineage>
</organism>
<reference evidence="2" key="2">
    <citation type="submission" date="2023-06" db="EMBL/GenBank/DDBJ databases">
        <authorList>
            <consortium name="Lawrence Berkeley National Laboratory"/>
            <person name="Haridas S."/>
            <person name="Hensen N."/>
            <person name="Bonometti L."/>
            <person name="Westerberg I."/>
            <person name="Brannstrom I.O."/>
            <person name="Guillou S."/>
            <person name="Cros-Aarteil S."/>
            <person name="Calhoun S."/>
            <person name="Kuo A."/>
            <person name="Mondo S."/>
            <person name="Pangilinan J."/>
            <person name="Riley R."/>
            <person name="Labutti K."/>
            <person name="Andreopoulos B."/>
            <person name="Lipzen A."/>
            <person name="Chen C."/>
            <person name="Yanf M."/>
            <person name="Daum C."/>
            <person name="Ng V."/>
            <person name="Clum A."/>
            <person name="Steindorff A."/>
            <person name="Ohm R."/>
            <person name="Martin F."/>
            <person name="Silar P."/>
            <person name="Natvig D."/>
            <person name="Lalanne C."/>
            <person name="Gautier V."/>
            <person name="Ament-Velasquez S.L."/>
            <person name="Kruys A."/>
            <person name="Hutchinson M.I."/>
            <person name="Powell A.J."/>
            <person name="Barry K."/>
            <person name="Miller A.N."/>
            <person name="Grigoriev I.V."/>
            <person name="Debuchy R."/>
            <person name="Gladieux P."/>
            <person name="Thoren M.H."/>
            <person name="Johannesson H."/>
        </authorList>
    </citation>
    <scope>NUCLEOTIDE SEQUENCE</scope>
    <source>
        <strain evidence="2">CBS 314.62</strain>
    </source>
</reference>
<name>A0AAE1CGN0_9PEZI</name>